<gene>
    <name evidence="2" type="ORF">P8T11_03765</name>
</gene>
<name>A0ABY8GVZ4_9BURK</name>
<evidence type="ECO:0000256" key="1">
    <source>
        <dbReference type="SAM" id="MobiDB-lite"/>
    </source>
</evidence>
<dbReference type="RefSeq" id="WP_268078210.1">
    <property type="nucleotide sequence ID" value="NZ_CP106885.1"/>
</dbReference>
<dbReference type="EMBL" id="CP121261">
    <property type="protein sequence ID" value="WFP09012.1"/>
    <property type="molecule type" value="Genomic_DNA"/>
</dbReference>
<reference evidence="2 3" key="1">
    <citation type="submission" date="2023-03" db="EMBL/GenBank/DDBJ databases">
        <title>Achromobacter spanius LIG8.</title>
        <authorList>
            <person name="Shrestha S."/>
        </authorList>
    </citation>
    <scope>NUCLEOTIDE SEQUENCE [LARGE SCALE GENOMIC DNA]</scope>
    <source>
        <strain evidence="2 3">LIG8</strain>
    </source>
</reference>
<feature type="region of interest" description="Disordered" evidence="1">
    <location>
        <begin position="582"/>
        <end position="606"/>
    </location>
</feature>
<proteinExistence type="predicted"/>
<evidence type="ECO:0000313" key="2">
    <source>
        <dbReference type="EMBL" id="WFP09012.1"/>
    </source>
</evidence>
<accession>A0ABY8GVZ4</accession>
<evidence type="ECO:0000313" key="3">
    <source>
        <dbReference type="Proteomes" id="UP001214170"/>
    </source>
</evidence>
<organism evidence="2 3">
    <name type="scientific">Achromobacter spanius</name>
    <dbReference type="NCBI Taxonomy" id="217203"/>
    <lineage>
        <taxon>Bacteria</taxon>
        <taxon>Pseudomonadati</taxon>
        <taxon>Pseudomonadota</taxon>
        <taxon>Betaproteobacteria</taxon>
        <taxon>Burkholderiales</taxon>
        <taxon>Alcaligenaceae</taxon>
        <taxon>Achromobacter</taxon>
    </lineage>
</organism>
<dbReference type="Proteomes" id="UP001214170">
    <property type="component" value="Chromosome"/>
</dbReference>
<sequence>MAINIVDVEEVLRRQSHRLTLVSLEALNPAREPYRAILLQPTGMVEANDVRVGHADAAQGHALCSGFLLSAAQSHSDLAVAPEYCVPWSVVQEIVAGHYRPPQGAIWVLGCESISPTDFQQLAKQYNAAGECVFHYEPINPRQAVQRRYVDPLLYVFWTRNQQGQPVLFLLAQLKTVACRDYRDVEQTSLCLGETVYAFNRGINSLSLVSIICSDAFDFVEHIDAVHTNCLLIHIQLNPKPAHTDYAAYRTRLCSVGTNSHVELLCLNWAKSIQEVKGAGKYADWNNVAGSAWYAPPAKFSADDGLIDSLHRDGLYYCLLAQRWHSFFLNYEGQIIQLQKQKLYFPGEQALAPKNFVAVEDRWSWNPGSKSWDPGAIANDGFAEALTGYQAIAEHLHSASQTSPLAVERAIEILMGPRGNPASWYTVKELDAVHLDKDEESIRRVTVHQDPDLTRPGSSYRLQRLQRAHDAIGLAQNDVPWPPPVQDLAKGFTLSWKRVSPHHNVEPTTGGRGPAALVYLSDQANNSAVESTHQKLRQAIISHAANEACEAGKNGEELSDAIVRAQDRLCVVFRRDNRFGARGPEGTNLIDTPASASPVDFSEDRS</sequence>
<keyword evidence="3" id="KW-1185">Reference proteome</keyword>
<protein>
    <submittedName>
        <fullName evidence="2">Uncharacterized protein</fullName>
    </submittedName>
</protein>